<sequence length="194" mass="21150">MTALSRLPVLASSLLAMMMAVPGGHACAVPAGMQRVNAIEAEKIGRLLSLAKEPERIVPGSIERLFEARLVQHPCEASSWTCNWVQDSSDVASGITNVILPNPERGKYRTGGWLMLEIEKTSCIPLQEIAGRLQATPSVPSAPPTFLSFSPEDGAEPELMRVFSDIPDMDKQVEVIAWMARGCLVRLELKALIR</sequence>
<reference evidence="2 5" key="2">
    <citation type="submission" date="2020-08" db="EMBL/GenBank/DDBJ databases">
        <title>Genomic Encyclopedia of Type Strains, Phase III (KMG-III): the genomes of soil and plant-associated and newly described type strains.</title>
        <authorList>
            <person name="Whitman W."/>
        </authorList>
    </citation>
    <scope>NUCLEOTIDE SEQUENCE [LARGE SCALE GENOMIC DNA]</scope>
    <source>
        <strain evidence="2 5">CECT 7753</strain>
    </source>
</reference>
<keyword evidence="1" id="KW-0732">Signal</keyword>
<dbReference type="EMBL" id="CP040017">
    <property type="protein sequence ID" value="QCP11200.1"/>
    <property type="molecule type" value="Genomic_DNA"/>
</dbReference>
<protein>
    <submittedName>
        <fullName evidence="2">Uncharacterized protein</fullName>
    </submittedName>
</protein>
<accession>A0A4P8HRR2</accession>
<organism evidence="2 5">
    <name type="scientific">Pseudoduganella umbonata</name>
    <dbReference type="NCBI Taxonomy" id="864828"/>
    <lineage>
        <taxon>Bacteria</taxon>
        <taxon>Pseudomonadati</taxon>
        <taxon>Pseudomonadota</taxon>
        <taxon>Betaproteobacteria</taxon>
        <taxon>Burkholderiales</taxon>
        <taxon>Oxalobacteraceae</taxon>
        <taxon>Telluria group</taxon>
        <taxon>Pseudoduganella</taxon>
    </lineage>
</organism>
<evidence type="ECO:0000313" key="3">
    <source>
        <dbReference type="EMBL" id="QCP11200.1"/>
    </source>
</evidence>
<keyword evidence="4" id="KW-1185">Reference proteome</keyword>
<dbReference type="Proteomes" id="UP000298763">
    <property type="component" value="Chromosome"/>
</dbReference>
<gene>
    <name evidence="3" type="ORF">FCL38_12825</name>
    <name evidence="2" type="ORF">FHS02_005307</name>
</gene>
<evidence type="ECO:0000313" key="5">
    <source>
        <dbReference type="Proteomes" id="UP000584325"/>
    </source>
</evidence>
<feature type="chain" id="PRO_5044607436" evidence="1">
    <location>
        <begin position="27"/>
        <end position="194"/>
    </location>
</feature>
<proteinExistence type="predicted"/>
<feature type="signal peptide" evidence="1">
    <location>
        <begin position="1"/>
        <end position="26"/>
    </location>
</feature>
<evidence type="ECO:0000313" key="4">
    <source>
        <dbReference type="Proteomes" id="UP000298763"/>
    </source>
</evidence>
<dbReference type="AlphaFoldDB" id="A0A4P8HRR2"/>
<reference evidence="3 4" key="1">
    <citation type="submission" date="2019-05" db="EMBL/GenBank/DDBJ databases">
        <title>Draft Genome Sequences of Six Type Strains of the Genus Massilia.</title>
        <authorList>
            <person name="Miess H."/>
            <person name="Frediansyhah A."/>
            <person name="Gross H."/>
        </authorList>
    </citation>
    <scope>NUCLEOTIDE SEQUENCE [LARGE SCALE GENOMIC DNA]</scope>
    <source>
        <strain evidence="3 4">DSMZ 26121</strain>
    </source>
</reference>
<dbReference type="RefSeq" id="WP_137314063.1">
    <property type="nucleotide sequence ID" value="NZ_CP040017.1"/>
</dbReference>
<evidence type="ECO:0000313" key="2">
    <source>
        <dbReference type="EMBL" id="MBB3224443.1"/>
    </source>
</evidence>
<dbReference type="EMBL" id="JACHXS010000012">
    <property type="protein sequence ID" value="MBB3224443.1"/>
    <property type="molecule type" value="Genomic_DNA"/>
</dbReference>
<dbReference type="OrthoDB" id="9879436at2"/>
<name>A0A4P8HRR2_9BURK</name>
<evidence type="ECO:0000256" key="1">
    <source>
        <dbReference type="SAM" id="SignalP"/>
    </source>
</evidence>
<dbReference type="Proteomes" id="UP000584325">
    <property type="component" value="Unassembled WGS sequence"/>
</dbReference>